<feature type="signal peptide" evidence="1">
    <location>
        <begin position="1"/>
        <end position="15"/>
    </location>
</feature>
<gene>
    <name evidence="2" type="ORF">AK830_g10413</name>
</gene>
<accession>A0A0P7AFU5</accession>
<keyword evidence="3" id="KW-1185">Reference proteome</keyword>
<reference evidence="2 3" key="1">
    <citation type="submission" date="2015-09" db="EMBL/GenBank/DDBJ databases">
        <title>Draft genome of a European isolate of the apple canker pathogen Neonectria ditissima.</title>
        <authorList>
            <person name="Gomez-Cortecero A."/>
            <person name="Harrison R.J."/>
            <person name="Armitage A.D."/>
        </authorList>
    </citation>
    <scope>NUCLEOTIDE SEQUENCE [LARGE SCALE GENOMIC DNA]</scope>
    <source>
        <strain evidence="2 3">R09/05</strain>
    </source>
</reference>
<dbReference type="Proteomes" id="UP000050424">
    <property type="component" value="Unassembled WGS sequence"/>
</dbReference>
<evidence type="ECO:0000313" key="3">
    <source>
        <dbReference type="Proteomes" id="UP000050424"/>
    </source>
</evidence>
<proteinExistence type="predicted"/>
<keyword evidence="1" id="KW-0732">Signal</keyword>
<dbReference type="OrthoDB" id="1896086at2759"/>
<evidence type="ECO:0000313" key="2">
    <source>
        <dbReference type="EMBL" id="KPM36142.1"/>
    </source>
</evidence>
<sequence>MKTLQLLAFAFGALALIVPKHVSPPYVDELVKRVDQPDNPRLGVDQCFRIEKVDEGQDFTECPPKNPLNDQGSCETHPNDCETYCEKTLKWGWGQEVPFDNARCGPGSCTLEERMQAEVSRSVTWGLQIGHGAFTAGASFSYSESKTTVSGVVRDKPVELEQDCGYWAFIPHTITSCGTTSKGNLDLNAFSGSKCKDVVEKEECFTTILETSQGIPSGYSVFVATDCSNPNERLPFCKQDEVYLKQGVSYDHCVFDEWKLAWTDMEDPNSGILYGLDTNCLNGMWPPSKVNPNLTPCQ</sequence>
<name>A0A0P7AFU5_9HYPO</name>
<evidence type="ECO:0000256" key="1">
    <source>
        <dbReference type="SAM" id="SignalP"/>
    </source>
</evidence>
<organism evidence="2 3">
    <name type="scientific">Neonectria ditissima</name>
    <dbReference type="NCBI Taxonomy" id="78410"/>
    <lineage>
        <taxon>Eukaryota</taxon>
        <taxon>Fungi</taxon>
        <taxon>Dikarya</taxon>
        <taxon>Ascomycota</taxon>
        <taxon>Pezizomycotina</taxon>
        <taxon>Sordariomycetes</taxon>
        <taxon>Hypocreomycetidae</taxon>
        <taxon>Hypocreales</taxon>
        <taxon>Nectriaceae</taxon>
        <taxon>Neonectria</taxon>
    </lineage>
</organism>
<comment type="caution">
    <text evidence="2">The sequence shown here is derived from an EMBL/GenBank/DDBJ whole genome shotgun (WGS) entry which is preliminary data.</text>
</comment>
<dbReference type="EMBL" id="LKCW01000216">
    <property type="protein sequence ID" value="KPM36142.1"/>
    <property type="molecule type" value="Genomic_DNA"/>
</dbReference>
<protein>
    <submittedName>
        <fullName evidence="2">Uncharacterized protein</fullName>
    </submittedName>
</protein>
<dbReference type="AlphaFoldDB" id="A0A0P7AFU5"/>
<feature type="chain" id="PRO_5012610549" evidence="1">
    <location>
        <begin position="16"/>
        <end position="298"/>
    </location>
</feature>